<dbReference type="EMBL" id="JAHLFE010000082">
    <property type="protein sequence ID" value="MBU3844071.1"/>
    <property type="molecule type" value="Genomic_DNA"/>
</dbReference>
<feature type="region of interest" description="Disordered" evidence="2">
    <location>
        <begin position="1"/>
        <end position="112"/>
    </location>
</feature>
<feature type="compositionally biased region" description="Polar residues" evidence="2">
    <location>
        <begin position="515"/>
        <end position="531"/>
    </location>
</feature>
<feature type="region of interest" description="Disordered" evidence="2">
    <location>
        <begin position="508"/>
        <end position="531"/>
    </location>
</feature>
<reference evidence="3" key="2">
    <citation type="submission" date="2021-04" db="EMBL/GenBank/DDBJ databases">
        <authorList>
            <person name="Gilroy R."/>
        </authorList>
    </citation>
    <scope>NUCLEOTIDE SEQUENCE</scope>
    <source>
        <strain evidence="3">378</strain>
    </source>
</reference>
<feature type="region of interest" description="Disordered" evidence="2">
    <location>
        <begin position="249"/>
        <end position="272"/>
    </location>
</feature>
<feature type="region of interest" description="Disordered" evidence="2">
    <location>
        <begin position="922"/>
        <end position="958"/>
    </location>
</feature>
<comment type="caution">
    <text evidence="3">The sequence shown here is derived from an EMBL/GenBank/DDBJ whole genome shotgun (WGS) entry which is preliminary data.</text>
</comment>
<feature type="compositionally biased region" description="Low complexity" evidence="2">
    <location>
        <begin position="25"/>
        <end position="40"/>
    </location>
</feature>
<evidence type="ECO:0000313" key="3">
    <source>
        <dbReference type="EMBL" id="MBU3844071.1"/>
    </source>
</evidence>
<feature type="compositionally biased region" description="Basic residues" evidence="2">
    <location>
        <begin position="65"/>
        <end position="77"/>
    </location>
</feature>
<proteinExistence type="predicted"/>
<protein>
    <submittedName>
        <fullName evidence="3">AAA family ATPase</fullName>
    </submittedName>
</protein>
<evidence type="ECO:0000313" key="4">
    <source>
        <dbReference type="Proteomes" id="UP000733611"/>
    </source>
</evidence>
<evidence type="ECO:0000256" key="1">
    <source>
        <dbReference type="SAM" id="Coils"/>
    </source>
</evidence>
<feature type="compositionally biased region" description="Acidic residues" evidence="2">
    <location>
        <begin position="256"/>
        <end position="272"/>
    </location>
</feature>
<feature type="compositionally biased region" description="Low complexity" evidence="2">
    <location>
        <begin position="81"/>
        <end position="96"/>
    </location>
</feature>
<feature type="coiled-coil region" evidence="1">
    <location>
        <begin position="212"/>
        <end position="242"/>
    </location>
</feature>
<dbReference type="PANTHER" id="PTHR34825:SF1">
    <property type="entry name" value="AAA-ATPASE-LIKE DOMAIN-CONTAINING PROTEIN"/>
    <property type="match status" value="1"/>
</dbReference>
<accession>A0A948TFJ0</accession>
<gene>
    <name evidence="3" type="ORF">H9847_04255</name>
</gene>
<reference evidence="3" key="1">
    <citation type="journal article" date="2021" name="PeerJ">
        <title>Extensive microbial diversity within the chicken gut microbiome revealed by metagenomics and culture.</title>
        <authorList>
            <person name="Gilroy R."/>
            <person name="Ravi A."/>
            <person name="Getino M."/>
            <person name="Pursley I."/>
            <person name="Horton D.L."/>
            <person name="Alikhan N.F."/>
            <person name="Baker D."/>
            <person name="Gharbi K."/>
            <person name="Hall N."/>
            <person name="Watson M."/>
            <person name="Adriaenssens E.M."/>
            <person name="Foster-Nyarko E."/>
            <person name="Jarju S."/>
            <person name="Secka A."/>
            <person name="Antonio M."/>
            <person name="Oren A."/>
            <person name="Chaudhuri R.R."/>
            <person name="La Ragione R."/>
            <person name="Hildebrand F."/>
            <person name="Pallen M.J."/>
        </authorList>
    </citation>
    <scope>NUCLEOTIDE SEQUENCE</scope>
    <source>
        <strain evidence="3">378</strain>
    </source>
</reference>
<dbReference type="PANTHER" id="PTHR34825">
    <property type="entry name" value="CONSERVED PROTEIN, WITH A WEAK D-GALACTARATE DEHYDRATASE/ALTRONATE HYDROLASE DOMAIN"/>
    <property type="match status" value="1"/>
</dbReference>
<evidence type="ECO:0000256" key="2">
    <source>
        <dbReference type="SAM" id="MobiDB-lite"/>
    </source>
</evidence>
<name>A0A948TFJ0_9GAMM</name>
<sequence>MASARDDYAAAGGASGDNELDELTEAQVEQAAEEAWAATANGQGQLSRKTRPLTYSPNKAAPKDKKAKAKARLKAAKRPSDLLAASSSDSAASAPANPQYTAARRQERAYTQNVQHAMHPMQRAAADYNSIANMGSTHGDATAAVLAGAPASLDFDPYSEDDIVKTDTSFDDSNAYPPDDSDSFTPITIELKHSYRLDPEAIAAATAAAAAKAVEIEKAQQAREEERRLQQEQAEAAAAAEGEIAGAGAVGADSDSAFDSDSETETEDEATAEVDTEAIIAAAEKAGAASQARQAQLAAAAAAGMVNEFGLPLDDRIGPVGSLTFPDVRQYDLVYVNKLLALSEVLNYGQVILVRPHGFGTTFLLSTIECILGGYRQFVAGLKDASWLQSILVNPVPVVRLDLSQFLIKVSYDPPAYQAYLDFKNAEHMANHERTVTDEELALRQKFEANEEVLLQGREVLWKLRAAYQEIHDRLDELNRLCAMQQSVLERSFRHGGRQSLSENAALEAAETSSDDMQTATGSQRQGGNLSFTLPAEQYYNSDLAQYDGHSQDEDEGEELSAAEANKRAQQEVSVELHFPQLSDEFPLTSEAEEVVVPRAARPLVEALSLCEEALRVLQGQQQSVGLQIDLYLAKEYWIRCQSQLDQAREHDEKRRQQLQVAMDATGDDEMYAEARSHFAELGETIELKKARERTAMAHQRVVAVSSHLEAIRDVNALSDNRPLKQLQSKVNTLRQRERSGRNANKRMPVNIPAEVRPLMEEIDSLARLLRELQREWGRKRAEYGRMQKQQGGVLAELKRIEHEQELQMQQSELSSEELMATLEAAQWHWEQERDRLLSELATAYYQQFYLALAQPTLPHQSEAVAAAYAATHADAASVDVPTQEDIVNHASDALISAFNAQAARHVPVSSGMAATQAYASTASSGAPHPDASDFTAAGEMDGSGELGENGELGESSDIEKPMLTPEQESEIVANTEVTLFNFEGLLTALIKEHAGRIKPCALLLDQYDAALTGLDDCPDMVPLLQELLDKMITSIRASQELFKHIFFVGTTDFSSSRAFFGFERLVDISQLNTDVAAIVGYTEEELREYFAPELEAAVARIEQQRQLARNNQYYHYSLELLLDEMREHYGNYSFAPNSPIVLFNTKQVLAFLQDRSNEQHLFKSYLDEEGQ</sequence>
<feature type="compositionally biased region" description="Polar residues" evidence="2">
    <location>
        <begin position="41"/>
        <end position="57"/>
    </location>
</feature>
<keyword evidence="1" id="KW-0175">Coiled coil</keyword>
<dbReference type="AlphaFoldDB" id="A0A948TFJ0"/>
<dbReference type="Proteomes" id="UP000733611">
    <property type="component" value="Unassembled WGS sequence"/>
</dbReference>
<organism evidence="3 4">
    <name type="scientific">Candidatus Anaerobiospirillum pullicola</name>
    <dbReference type="NCBI Taxonomy" id="2838451"/>
    <lineage>
        <taxon>Bacteria</taxon>
        <taxon>Pseudomonadati</taxon>
        <taxon>Pseudomonadota</taxon>
        <taxon>Gammaproteobacteria</taxon>
        <taxon>Aeromonadales</taxon>
        <taxon>Succinivibrionaceae</taxon>
        <taxon>Anaerobiospirillum</taxon>
    </lineage>
</organism>